<keyword evidence="1" id="KW-0472">Membrane</keyword>
<feature type="transmembrane region" description="Helical" evidence="1">
    <location>
        <begin position="92"/>
        <end position="116"/>
    </location>
</feature>
<dbReference type="EMBL" id="BMJC01000001">
    <property type="protein sequence ID" value="GGA87998.1"/>
    <property type="molecule type" value="Genomic_DNA"/>
</dbReference>
<evidence type="ECO:0000256" key="1">
    <source>
        <dbReference type="SAM" id="Phobius"/>
    </source>
</evidence>
<comment type="caution">
    <text evidence="2">The sequence shown here is derived from an EMBL/GenBank/DDBJ whole genome shotgun (WGS) entry which is preliminary data.</text>
</comment>
<evidence type="ECO:0000313" key="2">
    <source>
        <dbReference type="EMBL" id="GGA87998.1"/>
    </source>
</evidence>
<feature type="transmembrane region" description="Helical" evidence="1">
    <location>
        <begin position="143"/>
        <end position="168"/>
    </location>
</feature>
<feature type="transmembrane region" description="Helical" evidence="1">
    <location>
        <begin position="53"/>
        <end position="80"/>
    </location>
</feature>
<accession>A0A8J2U9I5</accession>
<keyword evidence="3" id="KW-1185">Reference proteome</keyword>
<proteinExistence type="predicted"/>
<keyword evidence="1" id="KW-0812">Transmembrane</keyword>
<evidence type="ECO:0000313" key="3">
    <source>
        <dbReference type="Proteomes" id="UP000607559"/>
    </source>
</evidence>
<dbReference type="Proteomes" id="UP000607559">
    <property type="component" value="Unassembled WGS sequence"/>
</dbReference>
<keyword evidence="1" id="KW-1133">Transmembrane helix</keyword>
<protein>
    <submittedName>
        <fullName evidence="2">Uncharacterized protein</fullName>
    </submittedName>
</protein>
<organism evidence="2 3">
    <name type="scientific">Puia dinghuensis</name>
    <dbReference type="NCBI Taxonomy" id="1792502"/>
    <lineage>
        <taxon>Bacteria</taxon>
        <taxon>Pseudomonadati</taxon>
        <taxon>Bacteroidota</taxon>
        <taxon>Chitinophagia</taxon>
        <taxon>Chitinophagales</taxon>
        <taxon>Chitinophagaceae</taxon>
        <taxon>Puia</taxon>
    </lineage>
</organism>
<reference evidence="2" key="1">
    <citation type="journal article" date="2014" name="Int. J. Syst. Evol. Microbiol.">
        <title>Complete genome sequence of Corynebacterium casei LMG S-19264T (=DSM 44701T), isolated from a smear-ripened cheese.</title>
        <authorList>
            <consortium name="US DOE Joint Genome Institute (JGI-PGF)"/>
            <person name="Walter F."/>
            <person name="Albersmeier A."/>
            <person name="Kalinowski J."/>
            <person name="Ruckert C."/>
        </authorList>
    </citation>
    <scope>NUCLEOTIDE SEQUENCE</scope>
    <source>
        <strain evidence="2">CGMCC 1.15448</strain>
    </source>
</reference>
<sequence length="176" mass="19442">MQGRIDSAYQDFVYLTVNFGLIMEPTMQTNLFELQVDQTAMAYLRDAARWAKFLAVAGFVFCALFVVVALLVATVLAGLFTTMGTSSAVGGLGPGFIAVVYIGIALLNFFPNLYLYNFANRMKIALLNNDQDQLNISFKNIRALFRFVGVLMIIVLGFWVLFILVLIIGTAGRVTT</sequence>
<dbReference type="AlphaFoldDB" id="A0A8J2U9I5"/>
<name>A0A8J2U9I5_9BACT</name>
<gene>
    <name evidence="2" type="ORF">GCM10011511_08920</name>
</gene>
<reference evidence="2" key="2">
    <citation type="submission" date="2020-09" db="EMBL/GenBank/DDBJ databases">
        <authorList>
            <person name="Sun Q."/>
            <person name="Zhou Y."/>
        </authorList>
    </citation>
    <scope>NUCLEOTIDE SEQUENCE</scope>
    <source>
        <strain evidence="2">CGMCC 1.15448</strain>
    </source>
</reference>